<dbReference type="InterPro" id="IPR000782">
    <property type="entry name" value="FAS1_domain"/>
</dbReference>
<dbReference type="GO" id="GO:0005615">
    <property type="term" value="C:extracellular space"/>
    <property type="evidence" value="ECO:0007669"/>
    <property type="project" value="TreeGrafter"/>
</dbReference>
<dbReference type="PROSITE" id="PS50213">
    <property type="entry name" value="FAS1"/>
    <property type="match status" value="2"/>
</dbReference>
<reference evidence="3" key="1">
    <citation type="submission" date="2021-01" db="EMBL/GenBank/DDBJ databases">
        <title>Marivirga sp. nov., isolated from intertidal surface sediments.</title>
        <authorList>
            <person name="Zhang M."/>
        </authorList>
    </citation>
    <scope>NUCLEOTIDE SEQUENCE</scope>
    <source>
        <strain evidence="3">SM1354</strain>
    </source>
</reference>
<dbReference type="InterPro" id="IPR050904">
    <property type="entry name" value="Adhesion/Biosynth-related"/>
</dbReference>
<keyword evidence="1" id="KW-0732">Signal</keyword>
<proteinExistence type="predicted"/>
<evidence type="ECO:0000256" key="1">
    <source>
        <dbReference type="SAM" id="SignalP"/>
    </source>
</evidence>
<protein>
    <submittedName>
        <fullName evidence="3">Fasciclin domain-containing protein</fullName>
    </submittedName>
</protein>
<comment type="caution">
    <text evidence="3">The sequence shown here is derived from an EMBL/GenBank/DDBJ whole genome shotgun (WGS) entry which is preliminary data.</text>
</comment>
<dbReference type="Gene3D" id="2.30.180.10">
    <property type="entry name" value="FAS1 domain"/>
    <property type="match status" value="2"/>
</dbReference>
<dbReference type="SMART" id="SM00554">
    <property type="entry name" value="FAS1"/>
    <property type="match status" value="2"/>
</dbReference>
<dbReference type="RefSeq" id="WP_201919080.1">
    <property type="nucleotide sequence ID" value="NZ_JAERQG010000001.1"/>
</dbReference>
<dbReference type="Pfam" id="PF02469">
    <property type="entry name" value="Fasciclin"/>
    <property type="match status" value="2"/>
</dbReference>
<evidence type="ECO:0000313" key="4">
    <source>
        <dbReference type="Proteomes" id="UP000642920"/>
    </source>
</evidence>
<dbReference type="AlphaFoldDB" id="A0A937A774"/>
<dbReference type="PANTHER" id="PTHR10900:SF77">
    <property type="entry name" value="FI19380P1"/>
    <property type="match status" value="1"/>
</dbReference>
<dbReference type="InterPro" id="IPR036378">
    <property type="entry name" value="FAS1_dom_sf"/>
</dbReference>
<sequence length="366" mass="38303">MKKTNLFDKFNKVFYTLLILTAVSFTFTACDDTEEDEDTDPDPTESILEIVTASESHTQLEAFVTANSDLVSTLEGNDLTLFAPNDAAFEKLRVTLDVESLTQVNPSVIASVLAYHVHTAGVVRRAEMDAETSLSTVQGESITYNAQGNIATGGSDTDVAFVGEEILATNGVVHVVETILIPPTIFATIGANLGKVSQTILLGADFSTLAAAITKADTEYAGPNSVTPLSAILAGTAGPDQITVFAPVNDVFTQLNITLDSRTGEEWYGLIANHVLGQKLLSSQLVEGTGNVTLAGGAITLLPSGGLDSNGVAGAEATFVEVDGQAVVDIESENGVVHAIAGVLVPASAGRYAIDENFTLLKSFMN</sequence>
<evidence type="ECO:0000313" key="3">
    <source>
        <dbReference type="EMBL" id="MBL0764992.1"/>
    </source>
</evidence>
<feature type="domain" description="FAS1" evidence="2">
    <location>
        <begin position="193"/>
        <end position="344"/>
    </location>
</feature>
<feature type="domain" description="FAS1" evidence="2">
    <location>
        <begin position="44"/>
        <end position="180"/>
    </location>
</feature>
<accession>A0A937A774</accession>
<dbReference type="PANTHER" id="PTHR10900">
    <property type="entry name" value="PERIOSTIN-RELATED"/>
    <property type="match status" value="1"/>
</dbReference>
<organism evidence="3 4">
    <name type="scientific">Marivirga atlantica</name>
    <dbReference type="NCBI Taxonomy" id="1548457"/>
    <lineage>
        <taxon>Bacteria</taxon>
        <taxon>Pseudomonadati</taxon>
        <taxon>Bacteroidota</taxon>
        <taxon>Cytophagia</taxon>
        <taxon>Cytophagales</taxon>
        <taxon>Marivirgaceae</taxon>
        <taxon>Marivirga</taxon>
    </lineage>
</organism>
<dbReference type="Proteomes" id="UP000642920">
    <property type="component" value="Unassembled WGS sequence"/>
</dbReference>
<evidence type="ECO:0000259" key="2">
    <source>
        <dbReference type="PROSITE" id="PS50213"/>
    </source>
</evidence>
<name>A0A937A774_9BACT</name>
<dbReference type="SUPFAM" id="SSF82153">
    <property type="entry name" value="FAS1 domain"/>
    <property type="match status" value="2"/>
</dbReference>
<dbReference type="PROSITE" id="PS51257">
    <property type="entry name" value="PROKAR_LIPOPROTEIN"/>
    <property type="match status" value="1"/>
</dbReference>
<gene>
    <name evidence="3" type="ORF">JKP34_06995</name>
</gene>
<keyword evidence="4" id="KW-1185">Reference proteome</keyword>
<feature type="chain" id="PRO_5037658664" evidence="1">
    <location>
        <begin position="30"/>
        <end position="366"/>
    </location>
</feature>
<dbReference type="EMBL" id="JAERQG010000001">
    <property type="protein sequence ID" value="MBL0764992.1"/>
    <property type="molecule type" value="Genomic_DNA"/>
</dbReference>
<feature type="signal peptide" evidence="1">
    <location>
        <begin position="1"/>
        <end position="29"/>
    </location>
</feature>